<dbReference type="PROSITE" id="PS00488">
    <property type="entry name" value="PAL_HISTIDASE"/>
    <property type="match status" value="1"/>
</dbReference>
<dbReference type="Pfam" id="PF00221">
    <property type="entry name" value="Lyase_aromatic"/>
    <property type="match status" value="1"/>
</dbReference>
<name>A0ABQ6HNG1_9MICO</name>
<gene>
    <name evidence="3" type="ORF">GCM10025862_17080</name>
</gene>
<evidence type="ECO:0000256" key="1">
    <source>
        <dbReference type="ARBA" id="ARBA00023239"/>
    </source>
</evidence>
<feature type="compositionally biased region" description="Basic residues" evidence="2">
    <location>
        <begin position="171"/>
        <end position="190"/>
    </location>
</feature>
<proteinExistence type="predicted"/>
<keyword evidence="4" id="KW-1185">Reference proteome</keyword>
<feature type="region of interest" description="Disordered" evidence="2">
    <location>
        <begin position="171"/>
        <end position="215"/>
    </location>
</feature>
<dbReference type="Gene3D" id="1.10.275.10">
    <property type="entry name" value="Fumarase/aspartase (N-terminal domain)"/>
    <property type="match status" value="1"/>
</dbReference>
<feature type="compositionally biased region" description="Basic residues" evidence="2">
    <location>
        <begin position="199"/>
        <end position="208"/>
    </location>
</feature>
<organism evidence="3 4">
    <name type="scientific">Arsenicicoccus piscis</name>
    <dbReference type="NCBI Taxonomy" id="673954"/>
    <lineage>
        <taxon>Bacteria</taxon>
        <taxon>Bacillati</taxon>
        <taxon>Actinomycetota</taxon>
        <taxon>Actinomycetes</taxon>
        <taxon>Micrococcales</taxon>
        <taxon>Intrasporangiaceae</taxon>
        <taxon>Arsenicicoccus</taxon>
    </lineage>
</organism>
<comment type="caution">
    <text evidence="3">The sequence shown here is derived from an EMBL/GenBank/DDBJ whole genome shotgun (WGS) entry which is preliminary data.</text>
</comment>
<dbReference type="SUPFAM" id="SSF48557">
    <property type="entry name" value="L-aspartase-like"/>
    <property type="match status" value="1"/>
</dbReference>
<dbReference type="EMBL" id="BSUJ01000001">
    <property type="protein sequence ID" value="GMA19687.1"/>
    <property type="molecule type" value="Genomic_DNA"/>
</dbReference>
<dbReference type="PANTHER" id="PTHR10362">
    <property type="entry name" value="HISTIDINE AMMONIA-LYASE"/>
    <property type="match status" value="1"/>
</dbReference>
<accession>A0ABQ6HNG1</accession>
<evidence type="ECO:0000256" key="2">
    <source>
        <dbReference type="SAM" id="MobiDB-lite"/>
    </source>
</evidence>
<evidence type="ECO:0000313" key="4">
    <source>
        <dbReference type="Proteomes" id="UP001157109"/>
    </source>
</evidence>
<dbReference type="InterPro" id="IPR022313">
    <property type="entry name" value="Phe/His_NH3-lyase_AS"/>
</dbReference>
<dbReference type="InterPro" id="IPR001106">
    <property type="entry name" value="Aromatic_Lyase"/>
</dbReference>
<sequence>MSNTTRSTVTLASSGITPADVVAVARHDARVELASEARAELERVRGAIDAMAASDTPVYGISTGFGALATTHIPAFKRAKLQQSLVRSHAAGMGPAVERETVRALMFLRAKTLASGHTGIRPSTLDTYLAILNAGITPVVREFGSLGCSGDLSPLAHCALVLMGEEGDRSRRCRASGRRAARRGRHRARGAGREGRPGAHQRHRRHARPAGARAG</sequence>
<dbReference type="InterPro" id="IPR008948">
    <property type="entry name" value="L-Aspartase-like"/>
</dbReference>
<evidence type="ECO:0000313" key="3">
    <source>
        <dbReference type="EMBL" id="GMA19687.1"/>
    </source>
</evidence>
<dbReference type="InterPro" id="IPR024083">
    <property type="entry name" value="Fumarase/histidase_N"/>
</dbReference>
<dbReference type="Proteomes" id="UP001157109">
    <property type="component" value="Unassembled WGS sequence"/>
</dbReference>
<protein>
    <recommendedName>
        <fullName evidence="5">Histidine ammonia-lyase</fullName>
    </recommendedName>
</protein>
<reference evidence="4" key="1">
    <citation type="journal article" date="2019" name="Int. J. Syst. Evol. Microbiol.">
        <title>The Global Catalogue of Microorganisms (GCM) 10K type strain sequencing project: providing services to taxonomists for standard genome sequencing and annotation.</title>
        <authorList>
            <consortium name="The Broad Institute Genomics Platform"/>
            <consortium name="The Broad Institute Genome Sequencing Center for Infectious Disease"/>
            <person name="Wu L."/>
            <person name="Ma J."/>
        </authorList>
    </citation>
    <scope>NUCLEOTIDE SEQUENCE [LARGE SCALE GENOMIC DNA]</scope>
    <source>
        <strain evidence="4">NBRC 105830</strain>
    </source>
</reference>
<keyword evidence="1" id="KW-0456">Lyase</keyword>
<evidence type="ECO:0008006" key="5">
    <source>
        <dbReference type="Google" id="ProtNLM"/>
    </source>
</evidence>